<organism evidence="1">
    <name type="scientific">human gut metagenome</name>
    <dbReference type="NCBI Taxonomy" id="408170"/>
    <lineage>
        <taxon>unclassified sequences</taxon>
        <taxon>metagenomes</taxon>
        <taxon>organismal metagenomes</taxon>
    </lineage>
</organism>
<sequence length="72" mass="8174">KVDGIPSDDHMETQNRLDEISVDKDSIEKVMEKWNLLGISNISCIKNTRQKLLKARIKEHSTDNVINAIGNI</sequence>
<comment type="caution">
    <text evidence="1">The sequence shown here is derived from an EMBL/GenBank/DDBJ whole genome shotgun (WGS) entry which is preliminary data.</text>
</comment>
<feature type="non-terminal residue" evidence="1">
    <location>
        <position position="72"/>
    </location>
</feature>
<evidence type="ECO:0000313" key="1">
    <source>
        <dbReference type="EMBL" id="ETJ35850.1"/>
    </source>
</evidence>
<feature type="non-terminal residue" evidence="1">
    <location>
        <position position="1"/>
    </location>
</feature>
<name>W1Y2G3_9ZZZZ</name>
<accession>W1Y2G3</accession>
<reference evidence="1" key="1">
    <citation type="submission" date="2013-12" db="EMBL/GenBank/DDBJ databases">
        <title>A Varibaculum cambriense genome reconstructed from a premature infant gut community with otherwise low bacterial novelty that shifts toward anaerobic metabolism during the third week of life.</title>
        <authorList>
            <person name="Brown C.T."/>
            <person name="Sharon I."/>
            <person name="Thomas B.C."/>
            <person name="Castelle C.J."/>
            <person name="Morowitz M.J."/>
            <person name="Banfield J.F."/>
        </authorList>
    </citation>
    <scope>NUCLEOTIDE SEQUENCE</scope>
</reference>
<protein>
    <submittedName>
        <fullName evidence="1">Uncharacterized protein</fullName>
    </submittedName>
</protein>
<proteinExistence type="predicted"/>
<dbReference type="EMBL" id="AZMM01009823">
    <property type="protein sequence ID" value="ETJ35850.1"/>
    <property type="molecule type" value="Genomic_DNA"/>
</dbReference>
<dbReference type="AlphaFoldDB" id="W1Y2G3"/>
<gene>
    <name evidence="1" type="ORF">Q604_UNBC09823G0001</name>
</gene>